<dbReference type="SUPFAM" id="SSF54495">
    <property type="entry name" value="UBC-like"/>
    <property type="match status" value="1"/>
</dbReference>
<dbReference type="Gene3D" id="3.10.110.10">
    <property type="entry name" value="Ubiquitin Conjugating Enzyme"/>
    <property type="match status" value="1"/>
</dbReference>
<feature type="compositionally biased region" description="Basic and acidic residues" evidence="3">
    <location>
        <begin position="610"/>
        <end position="623"/>
    </location>
</feature>
<protein>
    <recommendedName>
        <fullName evidence="4">UBC core domain-containing protein</fullName>
    </recommendedName>
</protein>
<sequence>MPLPLSLPGLPDDYTPQYFGNDIVVGLESEGQYKAKVLRCWSDEDGSMIPPPPPGQEAHPLDRPLKRGEVGISHLSTGRLAIVPESSLRLFQREFLKGDIVKRSLTSQESALVVNIKTEVKLQHVLTGEELDRWVKYEDVSNALKIDARDRVVYGNWVGTVEEVFENGFVETKHGRYYRIAEMGGLLEVGRNVEDVLPKNLFEKMAAMPKALPSFAEPQIDRILKIDPVVVYVIWNAINQKLPPSEQEKFKEPEPFWYGEDLKKLSLFDTTHSQPPSIGSTVDFISGDARRKYGVKPSHHADGTVLVSTMRILESRSLLVLRWQTGKETEEPSTDFVPYHNVDDYETWPGEHVMWRGDNGERRHAVVQKFDPYQRVAELLFMDDHTKELVPVMELDPGGRSGTNAYGVSIGQMVLLCEDNGSVPPEVPSFGQHETPVKNMWARHEFAKLAEEYVSSDSRFGWHPPEGDKEGVDWWAEVVQLHLNGEVTVKLANGDLKTVEIKNLAILNDPGSDMIDELGPEMDEGEAMDEDEYGEFDEWQDGMRGAHGGFVFDGGQLRGLQAMVSRLKETQQPEESESSWETMSEDNVHDVDTEGEVMEVDEMEEEEEERAVAETEAASRQEQSEAAGVEQKSFSPVNILTSQPPQGAEFIAGPSTAVTSTSRAPLPKESLDEGDEQWERFEMLEQAPRDHRFYNELSSGAAAKSYHSRIQKEHRALQSSLPENILVRTYEDRLDLMRVLIIGPEGTPYTDAPFVFDVYLNPTKFPSEPPVVHFHSHTNGHGRCNPNLYEEGKVCLSILGTWSGDESESWNPSKSSLLQVFVSISGLVLVRCPYHCEPAFAKLEGTREGKINSRLYSEKAYVLSRTFVRTALERPVTGLESEIRYFYLTKGRLRSVIDHAQRLIEKGEVGQNIEQEEENAEMWNADAMGRLTMGAIITLKRTIGSLQKIWNTQASS</sequence>
<evidence type="ECO:0000313" key="5">
    <source>
        <dbReference type="EMBL" id="KAL0247801.1"/>
    </source>
</evidence>
<dbReference type="SMART" id="SM00212">
    <property type="entry name" value="UBCc"/>
    <property type="match status" value="1"/>
</dbReference>
<dbReference type="PANTHER" id="PTHR46116">
    <property type="entry name" value="(E3-INDEPENDENT) E2 UBIQUITIN-CONJUGATING ENZYME"/>
    <property type="match status" value="1"/>
</dbReference>
<feature type="compositionally biased region" description="Polar residues" evidence="3">
    <location>
        <begin position="632"/>
        <end position="645"/>
    </location>
</feature>
<reference evidence="5 6" key="2">
    <citation type="submission" date="2024-01" db="EMBL/GenBank/DDBJ databases">
        <title>Comparative genomics of Cryptococcus and Kwoniella reveals pathogenesis evolution and contrasting modes of karyotype evolution via chromosome fusion or intercentromeric recombination.</title>
        <authorList>
            <person name="Coelho M.A."/>
            <person name="David-Palma M."/>
            <person name="Shea T."/>
            <person name="Bowers K."/>
            <person name="Mcginley-Smith S."/>
            <person name="Mohammad A.W."/>
            <person name="Gnirke A."/>
            <person name="Yurkov A.M."/>
            <person name="Nowrousian M."/>
            <person name="Sun S."/>
            <person name="Cuomo C.A."/>
            <person name="Heitman J."/>
        </authorList>
    </citation>
    <scope>NUCLEOTIDE SEQUENCE [LARGE SCALE GENOMIC DNA]</scope>
    <source>
        <strain evidence="5 6">IND107</strain>
    </source>
</reference>
<evidence type="ECO:0000259" key="4">
    <source>
        <dbReference type="PROSITE" id="PS50127"/>
    </source>
</evidence>
<dbReference type="Pfam" id="PF00179">
    <property type="entry name" value="UQ_con"/>
    <property type="match status" value="1"/>
</dbReference>
<evidence type="ECO:0000256" key="3">
    <source>
        <dbReference type="SAM" id="MobiDB-lite"/>
    </source>
</evidence>
<gene>
    <name evidence="5" type="ORF">I308_103879</name>
</gene>
<dbReference type="EMBL" id="ATAM02000006">
    <property type="protein sequence ID" value="KAL0247801.1"/>
    <property type="molecule type" value="Genomic_DNA"/>
</dbReference>
<dbReference type="InterPro" id="IPR016135">
    <property type="entry name" value="UBQ-conjugating_enzyme/RWD"/>
</dbReference>
<feature type="domain" description="UBC core" evidence="4">
    <location>
        <begin position="705"/>
        <end position="869"/>
    </location>
</feature>
<evidence type="ECO:0000256" key="1">
    <source>
        <dbReference type="ARBA" id="ARBA00022679"/>
    </source>
</evidence>
<proteinExistence type="predicted"/>
<dbReference type="Proteomes" id="UP000054399">
    <property type="component" value="Unassembled WGS sequence"/>
</dbReference>
<dbReference type="PANTHER" id="PTHR46116:SF15">
    <property type="entry name" value="(E3-INDEPENDENT) E2 UBIQUITIN-CONJUGATING ENZYME"/>
    <property type="match status" value="1"/>
</dbReference>
<keyword evidence="6" id="KW-1185">Reference proteome</keyword>
<reference evidence="6" key="1">
    <citation type="submission" date="2015-01" db="EMBL/GenBank/DDBJ databases">
        <title>The Genome Sequence of Cryptococcus gattii MMRL2647.</title>
        <authorList>
            <consortium name="The Broad Institute Genomics Platform"/>
            <person name="Cuomo C."/>
            <person name="Litvintseva A."/>
            <person name="Chen Y."/>
            <person name="Heitman J."/>
            <person name="Sun S."/>
            <person name="Springer D."/>
            <person name="Dromer F."/>
            <person name="Young S."/>
            <person name="Zeng Q."/>
            <person name="Gargeya S."/>
            <person name="Abouelleil A."/>
            <person name="Alvarado L."/>
            <person name="Chapman S.B."/>
            <person name="Gainer-Dewar J."/>
            <person name="Goldberg J."/>
            <person name="Griggs A."/>
            <person name="Gujja S."/>
            <person name="Hansen M."/>
            <person name="Howarth C."/>
            <person name="Imamovic A."/>
            <person name="Larimer J."/>
            <person name="Murphy C."/>
            <person name="Naylor J."/>
            <person name="Pearson M."/>
            <person name="Priest M."/>
            <person name="Roberts A."/>
            <person name="Saif S."/>
            <person name="Shea T."/>
            <person name="Sykes S."/>
            <person name="Wortman J."/>
            <person name="Nusbaum C."/>
            <person name="Birren B."/>
        </authorList>
    </citation>
    <scope>NUCLEOTIDE SEQUENCE [LARGE SCALE GENOMIC DNA]</scope>
    <source>
        <strain evidence="6">IND107</strain>
    </source>
</reference>
<evidence type="ECO:0000256" key="2">
    <source>
        <dbReference type="ARBA" id="ARBA00022786"/>
    </source>
</evidence>
<comment type="caution">
    <text evidence="5">The sequence shown here is derived from an EMBL/GenBank/DDBJ whole genome shotgun (WGS) entry which is preliminary data.</text>
</comment>
<dbReference type="GeneID" id="91990735"/>
<keyword evidence="2" id="KW-0833">Ubl conjugation pathway</keyword>
<evidence type="ECO:0000313" key="6">
    <source>
        <dbReference type="Proteomes" id="UP000054399"/>
    </source>
</evidence>
<dbReference type="CDD" id="cd23837">
    <property type="entry name" value="UBCc_UBE2O"/>
    <property type="match status" value="1"/>
</dbReference>
<dbReference type="RefSeq" id="XP_066613762.1">
    <property type="nucleotide sequence ID" value="XM_066758360.1"/>
</dbReference>
<keyword evidence="1" id="KW-0808">Transferase</keyword>
<feature type="region of interest" description="Disordered" evidence="3">
    <location>
        <begin position="601"/>
        <end position="674"/>
    </location>
</feature>
<accession>A0ABR3BRJ4</accession>
<feature type="region of interest" description="Disordered" evidence="3">
    <location>
        <begin position="567"/>
        <end position="588"/>
    </location>
</feature>
<organism evidence="5 6">
    <name type="scientific">Cryptococcus tetragattii IND107</name>
    <dbReference type="NCBI Taxonomy" id="1296105"/>
    <lineage>
        <taxon>Eukaryota</taxon>
        <taxon>Fungi</taxon>
        <taxon>Dikarya</taxon>
        <taxon>Basidiomycota</taxon>
        <taxon>Agaricomycotina</taxon>
        <taxon>Tremellomycetes</taxon>
        <taxon>Tremellales</taxon>
        <taxon>Cryptococcaceae</taxon>
        <taxon>Cryptococcus</taxon>
        <taxon>Cryptococcus gattii species complex</taxon>
    </lineage>
</organism>
<name>A0ABR3BRJ4_9TREE</name>
<dbReference type="InterPro" id="IPR000608">
    <property type="entry name" value="UBC"/>
</dbReference>
<dbReference type="PROSITE" id="PS50127">
    <property type="entry name" value="UBC_2"/>
    <property type="match status" value="1"/>
</dbReference>